<reference evidence="2 3" key="1">
    <citation type="journal article" date="2015" name="Genome Biol. Evol.">
        <title>Phylogenomic analyses indicate that early fungi evolved digesting cell walls of algal ancestors of land plants.</title>
        <authorList>
            <person name="Chang Y."/>
            <person name="Wang S."/>
            <person name="Sekimoto S."/>
            <person name="Aerts A.L."/>
            <person name="Choi C."/>
            <person name="Clum A."/>
            <person name="LaButti K.M."/>
            <person name="Lindquist E.A."/>
            <person name="Yee Ngan C."/>
            <person name="Ohm R.A."/>
            <person name="Salamov A.A."/>
            <person name="Grigoriev I.V."/>
            <person name="Spatafora J.W."/>
            <person name="Berbee M.L."/>
        </authorList>
    </citation>
    <scope>NUCLEOTIDE SEQUENCE [LARGE SCALE GENOMIC DNA]</scope>
    <source>
        <strain evidence="2 3">JEL478</strain>
    </source>
</reference>
<dbReference type="EMBL" id="KQ965741">
    <property type="protein sequence ID" value="KXS18549.1"/>
    <property type="molecule type" value="Genomic_DNA"/>
</dbReference>
<keyword evidence="1" id="KW-0812">Transmembrane</keyword>
<proteinExistence type="predicted"/>
<accession>A0A139AP73</accession>
<keyword evidence="1" id="KW-0472">Membrane</keyword>
<evidence type="ECO:0000256" key="1">
    <source>
        <dbReference type="SAM" id="Phobius"/>
    </source>
</evidence>
<keyword evidence="1" id="KW-1133">Transmembrane helix</keyword>
<evidence type="ECO:0000313" key="2">
    <source>
        <dbReference type="EMBL" id="KXS18549.1"/>
    </source>
</evidence>
<name>A0A139AP73_GONPJ</name>
<keyword evidence="3" id="KW-1185">Reference proteome</keyword>
<feature type="transmembrane region" description="Helical" evidence="1">
    <location>
        <begin position="58"/>
        <end position="76"/>
    </location>
</feature>
<gene>
    <name evidence="2" type="ORF">M427DRAFT_42276</name>
</gene>
<protein>
    <submittedName>
        <fullName evidence="2">Uncharacterized protein</fullName>
    </submittedName>
</protein>
<evidence type="ECO:0000313" key="3">
    <source>
        <dbReference type="Proteomes" id="UP000070544"/>
    </source>
</evidence>
<sequence>MSTGNPFSDAPFPVDPTDVPIQLQVYVNSITLASFSAQTVILATFLNDLAVLPVALRMLSLTSLVASMMSALTVFLSNNLTCKSGNLVGSNLRFEWWRESTSGSTAADLRRPSSVPNLTVKSWMLSLVDRHLW</sequence>
<dbReference type="Proteomes" id="UP000070544">
    <property type="component" value="Unassembled WGS sequence"/>
</dbReference>
<organism evidence="2 3">
    <name type="scientific">Gonapodya prolifera (strain JEL478)</name>
    <name type="common">Monoblepharis prolifera</name>
    <dbReference type="NCBI Taxonomy" id="1344416"/>
    <lineage>
        <taxon>Eukaryota</taxon>
        <taxon>Fungi</taxon>
        <taxon>Fungi incertae sedis</taxon>
        <taxon>Chytridiomycota</taxon>
        <taxon>Chytridiomycota incertae sedis</taxon>
        <taxon>Monoblepharidomycetes</taxon>
        <taxon>Monoblepharidales</taxon>
        <taxon>Gonapodyaceae</taxon>
        <taxon>Gonapodya</taxon>
    </lineage>
</organism>
<dbReference type="AlphaFoldDB" id="A0A139AP73"/>